<dbReference type="GO" id="GO:0008061">
    <property type="term" value="F:chitin binding"/>
    <property type="evidence" value="ECO:0007669"/>
    <property type="project" value="InterPro"/>
</dbReference>
<name>A0AAV5W2D9_9BILA</name>
<keyword evidence="1" id="KW-0732">Signal</keyword>
<dbReference type="PANTHER" id="PTHR11177:SF400">
    <property type="entry name" value="ENDOCHITINASE-RELATED"/>
    <property type="match status" value="1"/>
</dbReference>
<evidence type="ECO:0000256" key="1">
    <source>
        <dbReference type="SAM" id="SignalP"/>
    </source>
</evidence>
<evidence type="ECO:0000259" key="2">
    <source>
        <dbReference type="PROSITE" id="PS51910"/>
    </source>
</evidence>
<gene>
    <name evidence="3" type="ORF">PFISCL1PPCAC_17273</name>
</gene>
<reference evidence="3" key="1">
    <citation type="submission" date="2023-10" db="EMBL/GenBank/DDBJ databases">
        <title>Genome assembly of Pristionchus species.</title>
        <authorList>
            <person name="Yoshida K."/>
            <person name="Sommer R.J."/>
        </authorList>
    </citation>
    <scope>NUCLEOTIDE SEQUENCE</scope>
    <source>
        <strain evidence="3">RS5133</strain>
    </source>
</reference>
<dbReference type="Gene3D" id="3.20.20.80">
    <property type="entry name" value="Glycosidases"/>
    <property type="match status" value="3"/>
</dbReference>
<sequence>RMRRLVGLLFLMVAASYAENRTTTTVSPIDKGEKKACALYCFITPEKTEKVDFSLYKNLSCTHFVYGFGDVSSDLQLRGPSMHDEPTHSYPGNFHYLRSVKSSNPTSSLLLGVHLNQRDSIVSSPHSRKKLASSLLQSIRDLHLDGIFLRVDRPFIDNSRFARFFEDMASLNSSLSIVLGVPLPLVSHSLPHLLDSHQYVQAVCLMSTPSLDKIAQLDPLLPSATTPPEQTISYHAKALAAKGVPKRKIIIGLSASSVVYKNYLQDSLREEAEGRLAPLQETCGTTGEMTVDKATASQMVKTGNTWIASNAPTEQTMGRKVRWLTSAGYGGIGLQSLSHDDPKGNCSSIKGGAFPLLRITAANMECTEPSAYPKGCTRLCYINSMEKLEHLAPTACSHVVVEATLTVLGEVKLTPEGEATAKWIRAWHTDNKPMLVISLGARQTSDIWRIALSVQFTRNAIIAQLQALLTEWKAGGVEVSWTLGPLDFPTDASNLDSLLLEMRQKYGKDTALFLAVTHGSTYKGQYKSMARMNTTVDRIVLHSHRFHSSRQPFTGHHSPLFYNSEILPEAKHTVEGLVAEWVSHGMSRSKIIVGITAQPLSMSLIGQDRADSSPYGMVALPSTVPNPAFRAADGDMTATNGKKVCELEKEPESRLEFIADLAVPFLVNKNQFVAYESERSVQMKTTWISLNQLGGVALFDAQLDNPEGGCTLPFPLLNTIVKTQMCERCVRVDDVTPCDSAFTISCSYRLPTASEHRPMPSDRIPFESCTQIVVEEVILKEDGTVHFRDETAQKAMKELASLKPTVGMKRLIASVRCEMTQEAFDDILKNGPSTVSSLLSFVSNYSLSGFELRCDHLVDPPEKLAFASLLKGLRSSLIESTPVMKCPHSLSLRLPIWKLDLTDSYDISFLNEVQHVVLEPFNDPPKELTAHVNSPLFSSNGHKYDIDTTIQSWAKSGLDKAKIILQIPAYATLQNITSNVTEIGAAASLSRVINQAQVCSILKQSGSQSKMMWDRIATYAVTDKHEWMSMQNQETIAYKIFYAIREGLGGMGLLSLNEDDWESKCGSGAFPLLTAAKARCPHL</sequence>
<evidence type="ECO:0000313" key="3">
    <source>
        <dbReference type="EMBL" id="GMT25976.1"/>
    </source>
</evidence>
<dbReference type="SUPFAM" id="SSF51445">
    <property type="entry name" value="(Trans)glycosidases"/>
    <property type="match status" value="3"/>
</dbReference>
<dbReference type="GO" id="GO:0006032">
    <property type="term" value="P:chitin catabolic process"/>
    <property type="evidence" value="ECO:0007669"/>
    <property type="project" value="TreeGrafter"/>
</dbReference>
<evidence type="ECO:0000313" key="4">
    <source>
        <dbReference type="Proteomes" id="UP001432322"/>
    </source>
</evidence>
<feature type="signal peptide" evidence="1">
    <location>
        <begin position="1"/>
        <end position="18"/>
    </location>
</feature>
<dbReference type="GO" id="GO:0004568">
    <property type="term" value="F:chitinase activity"/>
    <property type="evidence" value="ECO:0007669"/>
    <property type="project" value="TreeGrafter"/>
</dbReference>
<feature type="domain" description="GH18" evidence="2">
    <location>
        <begin position="37"/>
        <end position="367"/>
    </location>
</feature>
<feature type="domain" description="GH18" evidence="2">
    <location>
        <begin position="376"/>
        <end position="727"/>
    </location>
</feature>
<dbReference type="Proteomes" id="UP001432322">
    <property type="component" value="Unassembled WGS sequence"/>
</dbReference>
<dbReference type="GO" id="GO:0005576">
    <property type="term" value="C:extracellular region"/>
    <property type="evidence" value="ECO:0007669"/>
    <property type="project" value="TreeGrafter"/>
</dbReference>
<dbReference type="EMBL" id="BTSY01000004">
    <property type="protein sequence ID" value="GMT25976.1"/>
    <property type="molecule type" value="Genomic_DNA"/>
</dbReference>
<dbReference type="InterPro" id="IPR050314">
    <property type="entry name" value="Glycosyl_Hydrlase_18"/>
</dbReference>
<dbReference type="Gene3D" id="3.10.50.10">
    <property type="match status" value="2"/>
</dbReference>
<dbReference type="InterPro" id="IPR001223">
    <property type="entry name" value="Glyco_hydro18_cat"/>
</dbReference>
<proteinExistence type="predicted"/>
<dbReference type="InterPro" id="IPR017853">
    <property type="entry name" value="GH"/>
</dbReference>
<dbReference type="SMART" id="SM00636">
    <property type="entry name" value="Glyco_18"/>
    <property type="match status" value="1"/>
</dbReference>
<dbReference type="PROSITE" id="PS51910">
    <property type="entry name" value="GH18_2"/>
    <property type="match status" value="2"/>
</dbReference>
<dbReference type="InterPro" id="IPR029070">
    <property type="entry name" value="Chitinase_insertion_sf"/>
</dbReference>
<dbReference type="AlphaFoldDB" id="A0AAV5W2D9"/>
<comment type="caution">
    <text evidence="3">The sequence shown here is derived from an EMBL/GenBank/DDBJ whole genome shotgun (WGS) entry which is preliminary data.</text>
</comment>
<keyword evidence="4" id="KW-1185">Reference proteome</keyword>
<dbReference type="PANTHER" id="PTHR11177">
    <property type="entry name" value="CHITINASE"/>
    <property type="match status" value="1"/>
</dbReference>
<protein>
    <recommendedName>
        <fullName evidence="2">GH18 domain-containing protein</fullName>
    </recommendedName>
</protein>
<dbReference type="Pfam" id="PF00704">
    <property type="entry name" value="Glyco_hydro_18"/>
    <property type="match status" value="3"/>
</dbReference>
<dbReference type="GO" id="GO:0005975">
    <property type="term" value="P:carbohydrate metabolic process"/>
    <property type="evidence" value="ECO:0007669"/>
    <property type="project" value="InterPro"/>
</dbReference>
<feature type="non-terminal residue" evidence="3">
    <location>
        <position position="1"/>
    </location>
</feature>
<organism evidence="3 4">
    <name type="scientific">Pristionchus fissidentatus</name>
    <dbReference type="NCBI Taxonomy" id="1538716"/>
    <lineage>
        <taxon>Eukaryota</taxon>
        <taxon>Metazoa</taxon>
        <taxon>Ecdysozoa</taxon>
        <taxon>Nematoda</taxon>
        <taxon>Chromadorea</taxon>
        <taxon>Rhabditida</taxon>
        <taxon>Rhabditina</taxon>
        <taxon>Diplogasteromorpha</taxon>
        <taxon>Diplogasteroidea</taxon>
        <taxon>Neodiplogasteridae</taxon>
        <taxon>Pristionchus</taxon>
    </lineage>
</organism>
<dbReference type="InterPro" id="IPR011583">
    <property type="entry name" value="Chitinase_II/V-like_cat"/>
</dbReference>
<feature type="chain" id="PRO_5043405911" description="GH18 domain-containing protein" evidence="1">
    <location>
        <begin position="19"/>
        <end position="1083"/>
    </location>
</feature>
<accession>A0AAV5W2D9</accession>